<accession>A0A0A9DU63</accession>
<protein>
    <recommendedName>
        <fullName evidence="1">GIL1/IRKI C-terminal domain-containing protein</fullName>
    </recommendedName>
</protein>
<dbReference type="EMBL" id="GBRH01210578">
    <property type="protein sequence ID" value="JAD87317.1"/>
    <property type="molecule type" value="Transcribed_RNA"/>
</dbReference>
<proteinExistence type="predicted"/>
<dbReference type="AlphaFoldDB" id="A0A0A9DU63"/>
<dbReference type="PANTHER" id="PTHR31029">
    <property type="entry name" value="CYCLIN-DEPENDENT KINASE-LIKE PROTEIN"/>
    <property type="match status" value="1"/>
</dbReference>
<name>A0A0A9DU63_ARUDO</name>
<feature type="domain" description="GIL1/IRKI C-terminal" evidence="1">
    <location>
        <begin position="543"/>
        <end position="594"/>
    </location>
</feature>
<reference evidence="2" key="2">
    <citation type="journal article" date="2015" name="Data Brief">
        <title>Shoot transcriptome of the giant reed, Arundo donax.</title>
        <authorList>
            <person name="Barrero R.A."/>
            <person name="Guerrero F.D."/>
            <person name="Moolhuijzen P."/>
            <person name="Goolsby J.A."/>
            <person name="Tidwell J."/>
            <person name="Bellgard S.E."/>
            <person name="Bellgard M.I."/>
        </authorList>
    </citation>
    <scope>NUCLEOTIDE SEQUENCE</scope>
    <source>
        <tissue evidence="2">Shoot tissue taken approximately 20 cm above the soil surface</tissue>
    </source>
</reference>
<reference evidence="2" key="1">
    <citation type="submission" date="2014-09" db="EMBL/GenBank/DDBJ databases">
        <authorList>
            <person name="Magalhaes I.L.F."/>
            <person name="Oliveira U."/>
            <person name="Santos F.R."/>
            <person name="Vidigal T.H.D.A."/>
            <person name="Brescovit A.D."/>
            <person name="Santos A.J."/>
        </authorList>
    </citation>
    <scope>NUCLEOTIDE SEQUENCE</scope>
    <source>
        <tissue evidence="2">Shoot tissue taken approximately 20 cm above the soil surface</tissue>
    </source>
</reference>
<organism evidence="2">
    <name type="scientific">Arundo donax</name>
    <name type="common">Giant reed</name>
    <name type="synonym">Donax arundinaceus</name>
    <dbReference type="NCBI Taxonomy" id="35708"/>
    <lineage>
        <taxon>Eukaryota</taxon>
        <taxon>Viridiplantae</taxon>
        <taxon>Streptophyta</taxon>
        <taxon>Embryophyta</taxon>
        <taxon>Tracheophyta</taxon>
        <taxon>Spermatophyta</taxon>
        <taxon>Magnoliopsida</taxon>
        <taxon>Liliopsida</taxon>
        <taxon>Poales</taxon>
        <taxon>Poaceae</taxon>
        <taxon>PACMAD clade</taxon>
        <taxon>Arundinoideae</taxon>
        <taxon>Arundineae</taxon>
        <taxon>Arundo</taxon>
    </lineage>
</organism>
<dbReference type="PANTHER" id="PTHR31029:SF3">
    <property type="entry name" value="IRK-INTERACTING PROTEIN"/>
    <property type="match status" value="1"/>
</dbReference>
<evidence type="ECO:0000259" key="1">
    <source>
        <dbReference type="Pfam" id="PF24994"/>
    </source>
</evidence>
<evidence type="ECO:0000313" key="2">
    <source>
        <dbReference type="EMBL" id="JAD87317.1"/>
    </source>
</evidence>
<sequence>MAAHATSPSSSSYLPPAIPTSRQDIQAAVAKAAELRALHAALLQGGATNAGACAASYASASRSPAVIRLPPAASPALTRAGLAPVAAAEDYPVFAPTYDEEPLSGINYIRQDNRSLSENWSGIGLDHDGLEDEVSFSDFDNHNTFSSSNSELHFSSSNEHLRNRVACRNHPSLLQPALSADSFLRSASRTDLTETKAVMTCNTCKPATISRDSETDAKAPKNLNSTAPLSNYHPAVFSRTRHKGLHILSWLLPKSKRKPKSDMSPNTIECENMSQLLKEWGVFSLESLKKEVVEANEHRDAALQEVSEMKSSLGELTTKLVSLEAYCSELKKALKQATSTKNIQSHSKRSTRSVGVSRDNCLPVSHEVMVEGFLQIVSEARLSIKQFCKVLIQQVEDADNGLSDKLNLLLQPYQITLNDKHPKLVLYHLEALMNQAMYQDFENCTFQKNGSPKCLNPKQDRQENFASFVALRNLSWNEVLKKGTKHYCEEFSRFCDQKMSCIVSTLNWSWPWAEQLLQCFFVASKCIWLLHLLAFSFNPPLTILRVDENRAFDQMYMEDILFDKQRLQNNPSQVKIMVVPGFYVQDRVLKCRVLCRYS</sequence>
<dbReference type="InterPro" id="IPR056813">
    <property type="entry name" value="GIL1_IRKI_C"/>
</dbReference>
<dbReference type="InterPro" id="IPR042316">
    <property type="entry name" value="IRKI-like"/>
</dbReference>
<dbReference type="Pfam" id="PF24994">
    <property type="entry name" value="GIL1_IRKI_C"/>
    <property type="match status" value="1"/>
</dbReference>